<evidence type="ECO:0000313" key="9">
    <source>
        <dbReference type="Proteomes" id="UP001054902"/>
    </source>
</evidence>
<dbReference type="InterPro" id="IPR036259">
    <property type="entry name" value="MFS_trans_sf"/>
</dbReference>
<keyword evidence="9" id="KW-1185">Reference proteome</keyword>
<evidence type="ECO:0000256" key="6">
    <source>
        <dbReference type="ARBA" id="ARBA00023136"/>
    </source>
</evidence>
<dbReference type="Proteomes" id="UP001054902">
    <property type="component" value="Unassembled WGS sequence"/>
</dbReference>
<dbReference type="PANTHER" id="PTHR23519">
    <property type="entry name" value="AUTOPHAGY-RELATED PROTEIN 22"/>
    <property type="match status" value="1"/>
</dbReference>
<evidence type="ECO:0000256" key="1">
    <source>
        <dbReference type="ARBA" id="ARBA00004127"/>
    </source>
</evidence>
<evidence type="ECO:0000256" key="2">
    <source>
        <dbReference type="ARBA" id="ARBA00006978"/>
    </source>
</evidence>
<feature type="transmembrane region" description="Helical" evidence="7">
    <location>
        <begin position="395"/>
        <end position="412"/>
    </location>
</feature>
<keyword evidence="5 7" id="KW-1133">Transmembrane helix</keyword>
<feature type="transmembrane region" description="Helical" evidence="7">
    <location>
        <begin position="455"/>
        <end position="473"/>
    </location>
</feature>
<feature type="transmembrane region" description="Helical" evidence="7">
    <location>
        <begin position="195"/>
        <end position="215"/>
    </location>
</feature>
<dbReference type="EMBL" id="BLLK01000023">
    <property type="protein sequence ID" value="GFH47707.1"/>
    <property type="molecule type" value="Genomic_DNA"/>
</dbReference>
<dbReference type="PANTHER" id="PTHR23519:SF1">
    <property type="entry name" value="AUTOPHAGY-RELATED PROTEIN 22"/>
    <property type="match status" value="1"/>
</dbReference>
<dbReference type="AlphaFoldDB" id="A0AAD3CKG4"/>
<keyword evidence="6 7" id="KW-0472">Membrane</keyword>
<sequence>MEMNTANDNTAGTFDIETGNLNAALPIEEFSREEDQDSSIDHANNENLQQEQAKKKCSCAKLTHFFSFHENNEAKGLALNKIPEACAIVATSVYLSTATVQLAYEAAGCEDVDGDKDYSNCDRKVYGTIKPSSLISLFVLILGICSAVIMPLLGAFLDYSNKRRLVGGLTALGVTIVTFAEAFISHWFVLLLLQLLSLVLLTTNTCVSIAYYPELTDDKHLLAKYNTLIYLFNSIAVVVYLAIMTGITVSLNITSALESARIALFLAFVPQLLIYGLTWTKMIGPRKAAHVKPSSASNNSKCSFVTSGLRSLKVTFVKAFKQRKEVRWFLCFRAISSSALVSFAAAVISYLNEQIQITSTNIGITSLIVLFFAIPGNKLSLTIMDKYDPLISLKVCMLLFSMLGPALSLLVYKQGQETRLYIIAAIMGLLMGWKEPSDKTLLCSLIPKGIEGEMAGLYVFASQVLVWLPPLLFTLMNENGVNIRIGIGSFGVYFLLSFIVLLFMGDYDSILTSTAVNERELLFESNEGEGLRARARTRSASESDLGSMYGDALLERMDSTLSEGEDGRSSLLLGAGAPKRRRSYPFLSEIAE</sequence>
<evidence type="ECO:0000256" key="4">
    <source>
        <dbReference type="ARBA" id="ARBA00022692"/>
    </source>
</evidence>
<comment type="subcellular location">
    <subcellularLocation>
        <location evidence="1">Endomembrane system</location>
        <topology evidence="1">Multi-pass membrane protein</topology>
    </subcellularLocation>
</comment>
<feature type="transmembrane region" description="Helical" evidence="7">
    <location>
        <begin position="227"/>
        <end position="253"/>
    </location>
</feature>
<comment type="similarity">
    <text evidence="2">Belongs to the ATG22 family.</text>
</comment>
<reference evidence="8 9" key="1">
    <citation type="journal article" date="2021" name="Sci. Rep.">
        <title>The genome of the diatom Chaetoceros tenuissimus carries an ancient integrated fragment of an extant virus.</title>
        <authorList>
            <person name="Hongo Y."/>
            <person name="Kimura K."/>
            <person name="Takaki Y."/>
            <person name="Yoshida Y."/>
            <person name="Baba S."/>
            <person name="Kobayashi G."/>
            <person name="Nagasaki K."/>
            <person name="Hano T."/>
            <person name="Tomaru Y."/>
        </authorList>
    </citation>
    <scope>NUCLEOTIDE SEQUENCE [LARGE SCALE GENOMIC DNA]</scope>
    <source>
        <strain evidence="8 9">NIES-3715</strain>
    </source>
</reference>
<feature type="transmembrane region" description="Helical" evidence="7">
    <location>
        <begin position="357"/>
        <end position="374"/>
    </location>
</feature>
<proteinExistence type="inferred from homology"/>
<dbReference type="Pfam" id="PF11700">
    <property type="entry name" value="ATG22"/>
    <property type="match status" value="1"/>
</dbReference>
<feature type="transmembrane region" description="Helical" evidence="7">
    <location>
        <begin position="169"/>
        <end position="189"/>
    </location>
</feature>
<dbReference type="Gene3D" id="1.20.1250.20">
    <property type="entry name" value="MFS general substrate transporter like domains"/>
    <property type="match status" value="1"/>
</dbReference>
<evidence type="ECO:0000256" key="7">
    <source>
        <dbReference type="SAM" id="Phobius"/>
    </source>
</evidence>
<organism evidence="8 9">
    <name type="scientific">Chaetoceros tenuissimus</name>
    <dbReference type="NCBI Taxonomy" id="426638"/>
    <lineage>
        <taxon>Eukaryota</taxon>
        <taxon>Sar</taxon>
        <taxon>Stramenopiles</taxon>
        <taxon>Ochrophyta</taxon>
        <taxon>Bacillariophyta</taxon>
        <taxon>Coscinodiscophyceae</taxon>
        <taxon>Chaetocerotophycidae</taxon>
        <taxon>Chaetocerotales</taxon>
        <taxon>Chaetocerotaceae</taxon>
        <taxon>Chaetoceros</taxon>
    </lineage>
</organism>
<keyword evidence="3" id="KW-0813">Transport</keyword>
<evidence type="ECO:0000313" key="8">
    <source>
        <dbReference type="EMBL" id="GFH47707.1"/>
    </source>
</evidence>
<dbReference type="InterPro" id="IPR050495">
    <property type="entry name" value="ATG22/LtaA_families"/>
</dbReference>
<dbReference type="GO" id="GO:0012505">
    <property type="term" value="C:endomembrane system"/>
    <property type="evidence" value="ECO:0007669"/>
    <property type="project" value="UniProtKB-SubCell"/>
</dbReference>
<dbReference type="InterPro" id="IPR024671">
    <property type="entry name" value="Atg22-like"/>
</dbReference>
<accession>A0AAD3CKG4</accession>
<comment type="caution">
    <text evidence="8">The sequence shown here is derived from an EMBL/GenBank/DDBJ whole genome shotgun (WGS) entry which is preliminary data.</text>
</comment>
<feature type="transmembrane region" description="Helical" evidence="7">
    <location>
        <begin position="259"/>
        <end position="277"/>
    </location>
</feature>
<keyword evidence="4 7" id="KW-0812">Transmembrane</keyword>
<feature type="transmembrane region" description="Helical" evidence="7">
    <location>
        <begin position="134"/>
        <end position="157"/>
    </location>
</feature>
<dbReference type="SUPFAM" id="SSF103473">
    <property type="entry name" value="MFS general substrate transporter"/>
    <property type="match status" value="1"/>
</dbReference>
<gene>
    <name evidence="8" type="ORF">CTEN210_04182</name>
</gene>
<evidence type="ECO:0000256" key="5">
    <source>
        <dbReference type="ARBA" id="ARBA00022989"/>
    </source>
</evidence>
<evidence type="ECO:0000256" key="3">
    <source>
        <dbReference type="ARBA" id="ARBA00022448"/>
    </source>
</evidence>
<protein>
    <submittedName>
        <fullName evidence="8">Uncharacterized protein</fullName>
    </submittedName>
</protein>
<feature type="transmembrane region" description="Helical" evidence="7">
    <location>
        <begin position="485"/>
        <end position="504"/>
    </location>
</feature>
<name>A0AAD3CKG4_9STRA</name>
<feature type="transmembrane region" description="Helical" evidence="7">
    <location>
        <begin position="328"/>
        <end position="351"/>
    </location>
</feature>